<organism evidence="1 2">
    <name type="scientific">Lacticaseibacillus nasuensis JCM 17158</name>
    <dbReference type="NCBI Taxonomy" id="1291734"/>
    <lineage>
        <taxon>Bacteria</taxon>
        <taxon>Bacillati</taxon>
        <taxon>Bacillota</taxon>
        <taxon>Bacilli</taxon>
        <taxon>Lactobacillales</taxon>
        <taxon>Lactobacillaceae</taxon>
        <taxon>Lacticaseibacillus</taxon>
    </lineage>
</organism>
<dbReference type="EMBL" id="AZDJ01000033">
    <property type="protein sequence ID" value="KRK70204.1"/>
    <property type="molecule type" value="Genomic_DNA"/>
</dbReference>
<reference evidence="1 2" key="1">
    <citation type="journal article" date="2015" name="Genome Announc.">
        <title>Expanding the biotechnology potential of lactobacilli through comparative genomics of 213 strains and associated genera.</title>
        <authorList>
            <person name="Sun Z."/>
            <person name="Harris H.M."/>
            <person name="McCann A."/>
            <person name="Guo C."/>
            <person name="Argimon S."/>
            <person name="Zhang W."/>
            <person name="Yang X."/>
            <person name="Jeffery I.B."/>
            <person name="Cooney J.C."/>
            <person name="Kagawa T.F."/>
            <person name="Liu W."/>
            <person name="Song Y."/>
            <person name="Salvetti E."/>
            <person name="Wrobel A."/>
            <person name="Rasinkangas P."/>
            <person name="Parkhill J."/>
            <person name="Rea M.C."/>
            <person name="O'Sullivan O."/>
            <person name="Ritari J."/>
            <person name="Douillard F.P."/>
            <person name="Paul Ross R."/>
            <person name="Yang R."/>
            <person name="Briner A.E."/>
            <person name="Felis G.E."/>
            <person name="de Vos W.M."/>
            <person name="Barrangou R."/>
            <person name="Klaenhammer T.R."/>
            <person name="Caufield P.W."/>
            <person name="Cui Y."/>
            <person name="Zhang H."/>
            <person name="O'Toole P.W."/>
        </authorList>
    </citation>
    <scope>NUCLEOTIDE SEQUENCE [LARGE SCALE GENOMIC DNA]</scope>
    <source>
        <strain evidence="1 2">JCM 17158</strain>
    </source>
</reference>
<accession>A0A0R1JGL4</accession>
<sequence>MRKAQIRAHADTVQQSIIRAAVANISEITVPNLTDDEIDALRDAGYTVEAGIRGWNICWAQK</sequence>
<evidence type="ECO:0000313" key="1">
    <source>
        <dbReference type="EMBL" id="KRK70204.1"/>
    </source>
</evidence>
<proteinExistence type="predicted"/>
<keyword evidence="2" id="KW-1185">Reference proteome</keyword>
<protein>
    <submittedName>
        <fullName evidence="1">Uncharacterized protein</fullName>
    </submittedName>
</protein>
<dbReference type="PATRIC" id="fig|1291734.4.peg.680"/>
<name>A0A0R1JGL4_9LACO</name>
<dbReference type="Proteomes" id="UP000051804">
    <property type="component" value="Unassembled WGS sequence"/>
</dbReference>
<dbReference type="AlphaFoldDB" id="A0A0R1JGL4"/>
<evidence type="ECO:0000313" key="2">
    <source>
        <dbReference type="Proteomes" id="UP000051804"/>
    </source>
</evidence>
<gene>
    <name evidence="1" type="ORF">FD02_GL000660</name>
</gene>
<comment type="caution">
    <text evidence="1">The sequence shown here is derived from an EMBL/GenBank/DDBJ whole genome shotgun (WGS) entry which is preliminary data.</text>
</comment>